<dbReference type="InterPro" id="IPR036188">
    <property type="entry name" value="FAD/NAD-bd_sf"/>
</dbReference>
<dbReference type="Gene3D" id="3.30.560.10">
    <property type="entry name" value="Glucose Oxidase, domain 3"/>
    <property type="match status" value="1"/>
</dbReference>
<sequence length="596" mass="63813">MRNLALSLLPLIALPIPTFGAIYQRFEDLPTLPFDYIIVGAGTAGNVLANRLTEASDNQVLVIEAGPSDEGVLAAIAPFLATRLTPNTPYDWNYTVAPQVGLNNRQFAQPRGRILGGTSSANYMLHQFGSSNDWDKLAQITADTGWSWSNMKKYVAKHEKMVPPSDNHNTSGQYIPANHGTVGMVSVSIRGVPQGIDARVTAASTQLSTEFPYLADTATPENILGIGWAQQTVGGGIRSSSSTSYLRNANSRPNLSILLNSQVLRIFATGLANGRYSMRGVMLANGPNQPQHALQAQKEVILSAGTIGTPHLLLISGIGPSEDLAPLGIQTILNHPSVGRNLSDHIFVPNIFLVNGSDTLDGLMRDPTQLQSAIDQWTSFKTGVVANSRSSHLGFFRLPKNSTIFSTVPDPSSGSLAAHWEMVVNNFWSNSVAPVPSTGSYLTLVSTLISSTSRGSVKLATPDPFDKPIIDPKYATTDFDKFALREIVRATKRFASAPAWSNYIIQPYGTLAGTSDAELDSHVRQLGSTVHHPVGTAAMSSSSSTSGVTDNVLRVKGVDGLRVVDASVWPFPPSAHTQGPTYLVAERAADLIKAVF</sequence>
<keyword evidence="17" id="KW-0732">Signal</keyword>
<reference evidence="19" key="1">
    <citation type="submission" date="2020-11" db="EMBL/GenBank/DDBJ databases">
        <authorList>
            <consortium name="DOE Joint Genome Institute"/>
            <person name="Ahrendt S."/>
            <person name="Riley R."/>
            <person name="Andreopoulos W."/>
            <person name="Labutti K."/>
            <person name="Pangilinan J."/>
            <person name="Ruiz-Duenas F.J."/>
            <person name="Barrasa J.M."/>
            <person name="Sanchez-Garcia M."/>
            <person name="Camarero S."/>
            <person name="Miyauchi S."/>
            <person name="Serrano A."/>
            <person name="Linde D."/>
            <person name="Babiker R."/>
            <person name="Drula E."/>
            <person name="Ayuso-Fernandez I."/>
            <person name="Pacheco R."/>
            <person name="Padilla G."/>
            <person name="Ferreira P."/>
            <person name="Barriuso J."/>
            <person name="Kellner H."/>
            <person name="Castanera R."/>
            <person name="Alfaro M."/>
            <person name="Ramirez L."/>
            <person name="Pisabarro A.G."/>
            <person name="Kuo A."/>
            <person name="Tritt A."/>
            <person name="Lipzen A."/>
            <person name="He G."/>
            <person name="Yan M."/>
            <person name="Ng V."/>
            <person name="Cullen D."/>
            <person name="Martin F."/>
            <person name="Rosso M.-N."/>
            <person name="Henrissat B."/>
            <person name="Hibbett D."/>
            <person name="Martinez A.T."/>
            <person name="Grigoriev I.V."/>
        </authorList>
    </citation>
    <scope>NUCLEOTIDE SEQUENCE</scope>
    <source>
        <strain evidence="19">CBS 506.95</strain>
    </source>
</reference>
<evidence type="ECO:0000256" key="11">
    <source>
        <dbReference type="ARBA" id="ARBA00034010"/>
    </source>
</evidence>
<proteinExistence type="inferred from homology"/>
<dbReference type="GO" id="GO:0005576">
    <property type="term" value="C:extracellular region"/>
    <property type="evidence" value="ECO:0007669"/>
    <property type="project" value="UniProtKB-SubCell"/>
</dbReference>
<dbReference type="Gene3D" id="3.50.50.60">
    <property type="entry name" value="FAD/NAD(P)-binding domain"/>
    <property type="match status" value="1"/>
</dbReference>
<protein>
    <recommendedName>
        <fullName evidence="5">pyranose dehydrogenase (acceptor)</fullName>
        <ecNumber evidence="5">1.1.99.29</ecNumber>
    </recommendedName>
</protein>
<comment type="catalytic activity">
    <reaction evidence="14">
        <text>a pyranoside + acceptor = a pyranosid-3,4-diulose + reduced acceptor.</text>
        <dbReference type="EC" id="1.1.99.29"/>
    </reaction>
</comment>
<keyword evidence="7" id="KW-0285">Flavoprotein</keyword>
<evidence type="ECO:0000256" key="17">
    <source>
        <dbReference type="SAM" id="SignalP"/>
    </source>
</evidence>
<evidence type="ECO:0000256" key="3">
    <source>
        <dbReference type="ARBA" id="ARBA00010790"/>
    </source>
</evidence>
<evidence type="ECO:0000256" key="7">
    <source>
        <dbReference type="ARBA" id="ARBA00022630"/>
    </source>
</evidence>
<evidence type="ECO:0000256" key="10">
    <source>
        <dbReference type="ARBA" id="ARBA00033986"/>
    </source>
</evidence>
<dbReference type="OrthoDB" id="269227at2759"/>
<feature type="binding site" evidence="16">
    <location>
        <position position="118"/>
    </location>
    <ligand>
        <name>FAD</name>
        <dbReference type="ChEBI" id="CHEBI:57692"/>
    </ligand>
</feature>
<keyword evidence="8 16" id="KW-0274">FAD</keyword>
<gene>
    <name evidence="19" type="ORF">CPB83DRAFT_894128</name>
</gene>
<evidence type="ECO:0000313" key="20">
    <source>
        <dbReference type="Proteomes" id="UP000807306"/>
    </source>
</evidence>
<evidence type="ECO:0000256" key="16">
    <source>
        <dbReference type="PIRSR" id="PIRSR000137-2"/>
    </source>
</evidence>
<evidence type="ECO:0000256" key="1">
    <source>
        <dbReference type="ARBA" id="ARBA00001974"/>
    </source>
</evidence>
<dbReference type="SUPFAM" id="SSF54373">
    <property type="entry name" value="FAD-linked reductases, C-terminal domain"/>
    <property type="match status" value="1"/>
</dbReference>
<dbReference type="EC" id="1.1.99.29" evidence="5"/>
<feature type="active site" description="Proton donor" evidence="15">
    <location>
        <position position="532"/>
    </location>
</feature>
<dbReference type="Proteomes" id="UP000807306">
    <property type="component" value="Unassembled WGS sequence"/>
</dbReference>
<feature type="chain" id="PRO_5040265123" description="pyranose dehydrogenase (acceptor)" evidence="17">
    <location>
        <begin position="21"/>
        <end position="596"/>
    </location>
</feature>
<dbReference type="PROSITE" id="PS00624">
    <property type="entry name" value="GMC_OXRED_2"/>
    <property type="match status" value="1"/>
</dbReference>
<comment type="cofactor">
    <cofactor evidence="1 16">
        <name>FAD</name>
        <dbReference type="ChEBI" id="CHEBI:57692"/>
    </cofactor>
</comment>
<accession>A0A9P6EGD3</accession>
<keyword evidence="20" id="KW-1185">Reference proteome</keyword>
<comment type="caution">
    <text evidence="19">The sequence shown here is derived from an EMBL/GenBank/DDBJ whole genome shotgun (WGS) entry which is preliminary data.</text>
</comment>
<evidence type="ECO:0000256" key="9">
    <source>
        <dbReference type="ARBA" id="ARBA00024699"/>
    </source>
</evidence>
<feature type="signal peptide" evidence="17">
    <location>
        <begin position="1"/>
        <end position="20"/>
    </location>
</feature>
<dbReference type="Pfam" id="PF05199">
    <property type="entry name" value="GMC_oxred_C"/>
    <property type="match status" value="1"/>
</dbReference>
<dbReference type="Pfam" id="PF00732">
    <property type="entry name" value="GMC_oxred_N"/>
    <property type="match status" value="1"/>
</dbReference>
<dbReference type="GO" id="GO:0033718">
    <property type="term" value="F:pyranose dehydrogenase (acceptor) activity"/>
    <property type="evidence" value="ECO:0007669"/>
    <property type="project" value="UniProtKB-EC"/>
</dbReference>
<feature type="active site" description="Proton acceptor" evidence="15">
    <location>
        <position position="576"/>
    </location>
</feature>
<comment type="catalytic activity">
    <reaction evidence="10">
        <text>pyranose + acceptor = pyranos-2-ulose + reduced acceptor.</text>
        <dbReference type="EC" id="1.1.99.29"/>
    </reaction>
</comment>
<comment type="catalytic activity">
    <reaction evidence="12">
        <text>pyranose + acceptor = pyranos-3-ulose + reduced acceptor.</text>
        <dbReference type="EC" id="1.1.99.29"/>
    </reaction>
</comment>
<evidence type="ECO:0000256" key="14">
    <source>
        <dbReference type="ARBA" id="ARBA00034059"/>
    </source>
</evidence>
<dbReference type="AlphaFoldDB" id="A0A9P6EGD3"/>
<name>A0A9P6EGD3_9AGAR</name>
<evidence type="ECO:0000256" key="6">
    <source>
        <dbReference type="ARBA" id="ARBA00022525"/>
    </source>
</evidence>
<evidence type="ECO:0000256" key="13">
    <source>
        <dbReference type="ARBA" id="ARBA00034050"/>
    </source>
</evidence>
<dbReference type="PANTHER" id="PTHR11552:SF147">
    <property type="entry name" value="CHOLINE DEHYDROGENASE, MITOCHONDRIAL"/>
    <property type="match status" value="1"/>
</dbReference>
<evidence type="ECO:0000256" key="12">
    <source>
        <dbReference type="ARBA" id="ARBA00034029"/>
    </source>
</evidence>
<dbReference type="InterPro" id="IPR000172">
    <property type="entry name" value="GMC_OxRdtase_N"/>
</dbReference>
<dbReference type="PIRSF" id="PIRSF000137">
    <property type="entry name" value="Alcohol_oxidase"/>
    <property type="match status" value="1"/>
</dbReference>
<dbReference type="InterPro" id="IPR007867">
    <property type="entry name" value="GMC_OxRtase_C"/>
</dbReference>
<dbReference type="PANTHER" id="PTHR11552">
    <property type="entry name" value="GLUCOSE-METHANOL-CHOLINE GMC OXIDOREDUCTASE"/>
    <property type="match status" value="1"/>
</dbReference>
<dbReference type="EMBL" id="MU157851">
    <property type="protein sequence ID" value="KAF9528606.1"/>
    <property type="molecule type" value="Genomic_DNA"/>
</dbReference>
<organism evidence="19 20">
    <name type="scientific">Crepidotus variabilis</name>
    <dbReference type="NCBI Taxonomy" id="179855"/>
    <lineage>
        <taxon>Eukaryota</taxon>
        <taxon>Fungi</taxon>
        <taxon>Dikarya</taxon>
        <taxon>Basidiomycota</taxon>
        <taxon>Agaricomycotina</taxon>
        <taxon>Agaricomycetes</taxon>
        <taxon>Agaricomycetidae</taxon>
        <taxon>Agaricales</taxon>
        <taxon>Agaricineae</taxon>
        <taxon>Crepidotaceae</taxon>
        <taxon>Crepidotus</taxon>
    </lineage>
</organism>
<comment type="function">
    <text evidence="9">Catalyzes the single-oxidation or sequential double oxidation reaction of carbohydrates primarily at carbon-2 and/or carbon-3 with the concomitant reduction of the flavin. The enzyme exhibits a broad sugar substrate specificity, oxidizing different aldopyranoses to the corresponding C-1, C-2, C-3 or C-1,2, C-2,3 and C-3,4 (di)dehydro sugars with substrate-specific regioselectivity. Accepts only a narrow range of electron acceptors such as substituted benzoquinones and complexed metal ions and reacts extremely slowly with O(2) as acceptor. May play a role in the natural recycling of plant matter by oxidizing all major monosaccharides in lignocellulose and by reducing quinone compounds or reactive radical species generated during lignin depolymerization.</text>
</comment>
<feature type="domain" description="Glucose-methanol-choline oxidoreductase N-terminal" evidence="18">
    <location>
        <begin position="305"/>
        <end position="319"/>
    </location>
</feature>
<evidence type="ECO:0000256" key="2">
    <source>
        <dbReference type="ARBA" id="ARBA00004613"/>
    </source>
</evidence>
<evidence type="ECO:0000256" key="4">
    <source>
        <dbReference type="ARBA" id="ARBA00011245"/>
    </source>
</evidence>
<comment type="catalytic activity">
    <reaction evidence="11">
        <text>pyranose + acceptor = pyranos-2,3-diulose + reduced acceptor.</text>
        <dbReference type="EC" id="1.1.99.29"/>
    </reaction>
</comment>
<evidence type="ECO:0000313" key="19">
    <source>
        <dbReference type="EMBL" id="KAF9528606.1"/>
    </source>
</evidence>
<comment type="subcellular location">
    <subcellularLocation>
        <location evidence="2">Secreted</location>
    </subcellularLocation>
</comment>
<comment type="subunit">
    <text evidence="4">Monomer.</text>
</comment>
<dbReference type="InterPro" id="IPR012132">
    <property type="entry name" value="GMC_OxRdtase"/>
</dbReference>
<feature type="binding site" evidence="16">
    <location>
        <position position="263"/>
    </location>
    <ligand>
        <name>FAD</name>
        <dbReference type="ChEBI" id="CHEBI:57692"/>
    </ligand>
</feature>
<evidence type="ECO:0000256" key="5">
    <source>
        <dbReference type="ARBA" id="ARBA00013177"/>
    </source>
</evidence>
<evidence type="ECO:0000259" key="18">
    <source>
        <dbReference type="PROSITE" id="PS00624"/>
    </source>
</evidence>
<dbReference type="SUPFAM" id="SSF51905">
    <property type="entry name" value="FAD/NAD(P)-binding domain"/>
    <property type="match status" value="1"/>
</dbReference>
<comment type="catalytic activity">
    <reaction evidence="13">
        <text>a pyranoside + acceptor = a pyranosid-3-ulose + reduced acceptor.</text>
        <dbReference type="EC" id="1.1.99.29"/>
    </reaction>
</comment>
<keyword evidence="6" id="KW-0964">Secreted</keyword>
<evidence type="ECO:0000256" key="15">
    <source>
        <dbReference type="PIRSR" id="PIRSR000137-1"/>
    </source>
</evidence>
<comment type="similarity">
    <text evidence="3">Belongs to the GMC oxidoreductase family.</text>
</comment>
<dbReference type="GO" id="GO:0050660">
    <property type="term" value="F:flavin adenine dinucleotide binding"/>
    <property type="evidence" value="ECO:0007669"/>
    <property type="project" value="InterPro"/>
</dbReference>
<evidence type="ECO:0000256" key="8">
    <source>
        <dbReference type="ARBA" id="ARBA00022827"/>
    </source>
</evidence>